<protein>
    <submittedName>
        <fullName evidence="1">Uncharacterized protein</fullName>
    </submittedName>
</protein>
<dbReference type="AlphaFoldDB" id="A0A9J6E8H0"/>
<keyword evidence="2" id="KW-1185">Reference proteome</keyword>
<name>A0A9J6E8H0_RHIMP</name>
<comment type="caution">
    <text evidence="1">The sequence shown here is derived from an EMBL/GenBank/DDBJ whole genome shotgun (WGS) entry which is preliminary data.</text>
</comment>
<reference evidence="1" key="1">
    <citation type="journal article" date="2020" name="Cell">
        <title>Large-Scale Comparative Analyses of Tick Genomes Elucidate Their Genetic Diversity and Vector Capacities.</title>
        <authorList>
            <consortium name="Tick Genome and Microbiome Consortium (TIGMIC)"/>
            <person name="Jia N."/>
            <person name="Wang J."/>
            <person name="Shi W."/>
            <person name="Du L."/>
            <person name="Sun Y."/>
            <person name="Zhan W."/>
            <person name="Jiang J.F."/>
            <person name="Wang Q."/>
            <person name="Zhang B."/>
            <person name="Ji P."/>
            <person name="Bell-Sakyi L."/>
            <person name="Cui X.M."/>
            <person name="Yuan T.T."/>
            <person name="Jiang B.G."/>
            <person name="Yang W.F."/>
            <person name="Lam T.T."/>
            <person name="Chang Q.C."/>
            <person name="Ding S.J."/>
            <person name="Wang X.J."/>
            <person name="Zhu J.G."/>
            <person name="Ruan X.D."/>
            <person name="Zhao L."/>
            <person name="Wei J.T."/>
            <person name="Ye R.Z."/>
            <person name="Que T.C."/>
            <person name="Du C.H."/>
            <person name="Zhou Y.H."/>
            <person name="Cheng J.X."/>
            <person name="Dai P.F."/>
            <person name="Guo W.B."/>
            <person name="Han X.H."/>
            <person name="Huang E.J."/>
            <person name="Li L.F."/>
            <person name="Wei W."/>
            <person name="Gao Y.C."/>
            <person name="Liu J.Z."/>
            <person name="Shao H.Z."/>
            <person name="Wang X."/>
            <person name="Wang C.C."/>
            <person name="Yang T.C."/>
            <person name="Huo Q.B."/>
            <person name="Li W."/>
            <person name="Chen H.Y."/>
            <person name="Chen S.E."/>
            <person name="Zhou L.G."/>
            <person name="Ni X.B."/>
            <person name="Tian J.H."/>
            <person name="Sheng Y."/>
            <person name="Liu T."/>
            <person name="Pan Y.S."/>
            <person name="Xia L.Y."/>
            <person name="Li J."/>
            <person name="Zhao F."/>
            <person name="Cao W.C."/>
        </authorList>
    </citation>
    <scope>NUCLEOTIDE SEQUENCE</scope>
    <source>
        <strain evidence="1">Rmic-2018</strain>
    </source>
</reference>
<sequence>MIRKTTIAERFTILLSGCHTDHVLWGALSAKQPAWCCPTGMQASLVTVALQQSGKPAETPAPRLVPGLVPSRSTGTWKNLFQRTNSLEFEAVKTCQEAVLEMLGQLKAREWQLRQVHCHTTTQSLLTRPSQTPDDRTPRKKIKLPTLQLQTFNGQLYNWPSFWEQFSTTAEENKNLKKKEKSSNIYKLF</sequence>
<evidence type="ECO:0000313" key="1">
    <source>
        <dbReference type="EMBL" id="KAH8030521.1"/>
    </source>
</evidence>
<gene>
    <name evidence="1" type="ORF">HPB51_007988</name>
</gene>
<reference evidence="1" key="2">
    <citation type="submission" date="2021-09" db="EMBL/GenBank/DDBJ databases">
        <authorList>
            <person name="Jia N."/>
            <person name="Wang J."/>
            <person name="Shi W."/>
            <person name="Du L."/>
            <person name="Sun Y."/>
            <person name="Zhan W."/>
            <person name="Jiang J."/>
            <person name="Wang Q."/>
            <person name="Zhang B."/>
            <person name="Ji P."/>
            <person name="Sakyi L.B."/>
            <person name="Cui X."/>
            <person name="Yuan T."/>
            <person name="Jiang B."/>
            <person name="Yang W."/>
            <person name="Lam T.T.-Y."/>
            <person name="Chang Q."/>
            <person name="Ding S."/>
            <person name="Wang X."/>
            <person name="Zhu J."/>
            <person name="Ruan X."/>
            <person name="Zhao L."/>
            <person name="Wei J."/>
            <person name="Que T."/>
            <person name="Du C."/>
            <person name="Cheng J."/>
            <person name="Dai P."/>
            <person name="Han X."/>
            <person name="Huang E."/>
            <person name="Gao Y."/>
            <person name="Liu J."/>
            <person name="Shao H."/>
            <person name="Ye R."/>
            <person name="Li L."/>
            <person name="Wei W."/>
            <person name="Wang X."/>
            <person name="Wang C."/>
            <person name="Huo Q."/>
            <person name="Li W."/>
            <person name="Guo W."/>
            <person name="Chen H."/>
            <person name="Chen S."/>
            <person name="Zhou L."/>
            <person name="Zhou L."/>
            <person name="Ni X."/>
            <person name="Tian J."/>
            <person name="Zhou Y."/>
            <person name="Sheng Y."/>
            <person name="Liu T."/>
            <person name="Pan Y."/>
            <person name="Xia L."/>
            <person name="Li J."/>
            <person name="Zhao F."/>
            <person name="Cao W."/>
        </authorList>
    </citation>
    <scope>NUCLEOTIDE SEQUENCE</scope>
    <source>
        <strain evidence="1">Rmic-2018</strain>
        <tissue evidence="1">Larvae</tissue>
    </source>
</reference>
<organism evidence="1 2">
    <name type="scientific">Rhipicephalus microplus</name>
    <name type="common">Cattle tick</name>
    <name type="synonym">Boophilus microplus</name>
    <dbReference type="NCBI Taxonomy" id="6941"/>
    <lineage>
        <taxon>Eukaryota</taxon>
        <taxon>Metazoa</taxon>
        <taxon>Ecdysozoa</taxon>
        <taxon>Arthropoda</taxon>
        <taxon>Chelicerata</taxon>
        <taxon>Arachnida</taxon>
        <taxon>Acari</taxon>
        <taxon>Parasitiformes</taxon>
        <taxon>Ixodida</taxon>
        <taxon>Ixodoidea</taxon>
        <taxon>Ixodidae</taxon>
        <taxon>Rhipicephalinae</taxon>
        <taxon>Rhipicephalus</taxon>
        <taxon>Boophilus</taxon>
    </lineage>
</organism>
<proteinExistence type="predicted"/>
<accession>A0A9J6E8H0</accession>
<dbReference type="Proteomes" id="UP000821866">
    <property type="component" value="Chromosome 3"/>
</dbReference>
<evidence type="ECO:0000313" key="2">
    <source>
        <dbReference type="Proteomes" id="UP000821866"/>
    </source>
</evidence>
<dbReference type="EMBL" id="JABSTU010000005">
    <property type="protein sequence ID" value="KAH8030521.1"/>
    <property type="molecule type" value="Genomic_DNA"/>
</dbReference>